<reference evidence="4" key="1">
    <citation type="submission" date="2018-02" db="EMBL/GenBank/DDBJ databases">
        <authorList>
            <person name="Clavel T."/>
            <person name="Strowig T."/>
        </authorList>
    </citation>
    <scope>NUCLEOTIDE SEQUENCE [LARGE SCALE GENOMIC DNA]</scope>
    <source>
        <strain evidence="4">DSM 103720</strain>
    </source>
</reference>
<evidence type="ECO:0000259" key="2">
    <source>
        <dbReference type="Pfam" id="PF03432"/>
    </source>
</evidence>
<keyword evidence="4" id="KW-1185">Reference proteome</keyword>
<gene>
    <name evidence="3" type="ORF">C5O23_13125</name>
</gene>
<protein>
    <recommendedName>
        <fullName evidence="2">MobA/VirD2-like nuclease domain-containing protein</fullName>
    </recommendedName>
</protein>
<dbReference type="InterPro" id="IPR005094">
    <property type="entry name" value="Endonuclease_MobA/VirD2"/>
</dbReference>
<dbReference type="Gene3D" id="3.30.930.30">
    <property type="match status" value="1"/>
</dbReference>
<feature type="domain" description="MobA/VirD2-like nuclease" evidence="2">
    <location>
        <begin position="22"/>
        <end position="149"/>
    </location>
</feature>
<dbReference type="RefSeq" id="WP_107033371.1">
    <property type="nucleotide sequence ID" value="NZ_PUEC01000046.1"/>
</dbReference>
<comment type="caution">
    <text evidence="3">The sequence shown here is derived from an EMBL/GenBank/DDBJ whole genome shotgun (WGS) entry which is preliminary data.</text>
</comment>
<proteinExistence type="predicted"/>
<dbReference type="Pfam" id="PF03432">
    <property type="entry name" value="Relaxase"/>
    <property type="match status" value="1"/>
</dbReference>
<dbReference type="AlphaFoldDB" id="A0A2V1IM15"/>
<name>A0A2V1IM15_9BACT</name>
<organism evidence="3 4">
    <name type="scientific">Duncaniella muris</name>
    <dbReference type="NCBI Taxonomy" id="2094150"/>
    <lineage>
        <taxon>Bacteria</taxon>
        <taxon>Pseudomonadati</taxon>
        <taxon>Bacteroidota</taxon>
        <taxon>Bacteroidia</taxon>
        <taxon>Bacteroidales</taxon>
        <taxon>Muribaculaceae</taxon>
        <taxon>Duncaniella</taxon>
    </lineage>
</organism>
<evidence type="ECO:0000313" key="4">
    <source>
        <dbReference type="Proteomes" id="UP000244905"/>
    </source>
</evidence>
<dbReference type="EMBL" id="PUEC01000046">
    <property type="protein sequence ID" value="PWB00329.1"/>
    <property type="molecule type" value="Genomic_DNA"/>
</dbReference>
<feature type="region of interest" description="Disordered" evidence="1">
    <location>
        <begin position="246"/>
        <end position="271"/>
    </location>
</feature>
<accession>A0A2V1IM15</accession>
<dbReference type="Proteomes" id="UP000244905">
    <property type="component" value="Unassembled WGS sequence"/>
</dbReference>
<evidence type="ECO:0000256" key="1">
    <source>
        <dbReference type="SAM" id="MobiDB-lite"/>
    </source>
</evidence>
<evidence type="ECO:0000313" key="3">
    <source>
        <dbReference type="EMBL" id="PWB00329.1"/>
    </source>
</evidence>
<sequence length="324" mass="37132">MIGGITKGSCFSGCVEYALALKEKNKEARLLYSEGLLTDTPKDIINGFECQRHLNSRVKHWCGHISLSYSPKDAERMDDDFMVKLALEYMDRMGIKNTQFIIVRHLDKEHPHCHIVYNRVDNDGKCVSDSFEYYRNNEICDEMKRKYGLTYGENKDQVKTERLKGRPKTRQEIYLAVQAAKRSAKDWTTFQRELARKGITVRKKFRRGSTEVDGLSYFKDGQKFKASQVDRNGRCSYDVICKALDRNKNRQSQPASPSPKPMRQQPKQEPGAAAKIIEAGADMVEGLGNALGGLFQVGPAYDPEEEAFINEMKRRQKRKRGRSV</sequence>
<dbReference type="GeneID" id="82527259"/>